<keyword evidence="1" id="KW-0472">Membrane</keyword>
<evidence type="ECO:0000256" key="1">
    <source>
        <dbReference type="SAM" id="Phobius"/>
    </source>
</evidence>
<keyword evidence="1" id="KW-0812">Transmembrane</keyword>
<proteinExistence type="predicted"/>
<accession>A0A6J4VUW6</accession>
<protein>
    <submittedName>
        <fullName evidence="2">Uncharacterized protein</fullName>
    </submittedName>
</protein>
<keyword evidence="1" id="KW-1133">Transmembrane helix</keyword>
<dbReference type="EMBL" id="CADCWO010000201">
    <property type="protein sequence ID" value="CAA9586180.1"/>
    <property type="molecule type" value="Genomic_DNA"/>
</dbReference>
<gene>
    <name evidence="2" type="ORF">AVDCRST_MAG81-3837</name>
</gene>
<feature type="transmembrane region" description="Helical" evidence="1">
    <location>
        <begin position="12"/>
        <end position="31"/>
    </location>
</feature>
<evidence type="ECO:0000313" key="2">
    <source>
        <dbReference type="EMBL" id="CAA9586180.1"/>
    </source>
</evidence>
<organism evidence="2">
    <name type="scientific">uncultured Synechococcales cyanobacterium</name>
    <dbReference type="NCBI Taxonomy" id="1936017"/>
    <lineage>
        <taxon>Bacteria</taxon>
        <taxon>Bacillati</taxon>
        <taxon>Cyanobacteriota</taxon>
        <taxon>Cyanophyceae</taxon>
        <taxon>Synechococcales</taxon>
        <taxon>environmental samples</taxon>
    </lineage>
</organism>
<sequence length="37" mass="4219">MSLLVSDGLSLVKACFLSYYLHLLILPLWSARRLTPK</sequence>
<reference evidence="2" key="1">
    <citation type="submission" date="2020-02" db="EMBL/GenBank/DDBJ databases">
        <authorList>
            <person name="Meier V. D."/>
        </authorList>
    </citation>
    <scope>NUCLEOTIDE SEQUENCE</scope>
    <source>
        <strain evidence="2">AVDCRST_MAG81</strain>
    </source>
</reference>
<dbReference type="AlphaFoldDB" id="A0A6J4VUW6"/>
<name>A0A6J4VUW6_9CYAN</name>